<dbReference type="InterPro" id="IPR039019">
    <property type="entry name" value="CATSPERZ"/>
</dbReference>
<evidence type="ECO:0000313" key="1">
    <source>
        <dbReference type="Ensembl" id="ENSCCNP00000027229.1"/>
    </source>
</evidence>
<dbReference type="AlphaFoldDB" id="A0A8C0XKG9"/>
<dbReference type="GO" id="GO:0048240">
    <property type="term" value="P:sperm capacitation"/>
    <property type="evidence" value="ECO:0007669"/>
    <property type="project" value="InterPro"/>
</dbReference>
<protein>
    <recommendedName>
        <fullName evidence="2">Testis-expressed sequence 40 protein</fullName>
    </recommendedName>
</protein>
<name>A0A8C0XKG9_CASCN</name>
<evidence type="ECO:0008006" key="2">
    <source>
        <dbReference type="Google" id="ProtNLM"/>
    </source>
</evidence>
<proteinExistence type="predicted"/>
<dbReference type="GO" id="GO:0030317">
    <property type="term" value="P:flagellated sperm motility"/>
    <property type="evidence" value="ECO:0007669"/>
    <property type="project" value="InterPro"/>
</dbReference>
<accession>A0A8C0XKG9</accession>
<sequence length="187" mass="21568">MEEKSLKVRTLAPKSSVRSGMHGDIRNLWSQATLVQPHVNMSLAEVCENFDEEGRDLGKLRGGRSQSISLKERISSKPEELEEQSLLDLELHARSSMEQKTQEPSSSASVISLSKHIPHRAYWAEQQNRLPLPLMEVMETEALEILTKALKSYRSRIGKNHFLTKELQRYIEGLKKRRSKRLQCRFQ</sequence>
<dbReference type="GO" id="GO:0036128">
    <property type="term" value="C:CatSper complex"/>
    <property type="evidence" value="ECO:0007669"/>
    <property type="project" value="InterPro"/>
</dbReference>
<dbReference type="PANTHER" id="PTHR42155:SF1">
    <property type="entry name" value="CATION CHANNEL SPERM-ASSOCIATED AUXILIARY SUBUNIT ZETA"/>
    <property type="match status" value="1"/>
</dbReference>
<dbReference type="Ensembl" id="ENSCCNT00000034489.1">
    <property type="protein sequence ID" value="ENSCCNP00000027229.1"/>
    <property type="gene ID" value="ENSCCNG00000026361.1"/>
</dbReference>
<reference evidence="1" key="1">
    <citation type="submission" date="2023-09" db="UniProtKB">
        <authorList>
            <consortium name="Ensembl"/>
        </authorList>
    </citation>
    <scope>IDENTIFICATION</scope>
</reference>
<gene>
    <name evidence="1" type="primary">Catsperz</name>
</gene>
<dbReference type="PANTHER" id="PTHR42155">
    <property type="entry name" value="CATION CHANNEL SPERM-ASSOCIATED PROTEIN SUBUNIT ZETA"/>
    <property type="match status" value="1"/>
</dbReference>
<organism evidence="1">
    <name type="scientific">Castor canadensis</name>
    <name type="common">American beaver</name>
    <dbReference type="NCBI Taxonomy" id="51338"/>
    <lineage>
        <taxon>Eukaryota</taxon>
        <taxon>Metazoa</taxon>
        <taxon>Chordata</taxon>
        <taxon>Craniata</taxon>
        <taxon>Vertebrata</taxon>
        <taxon>Euteleostomi</taxon>
        <taxon>Mammalia</taxon>
        <taxon>Eutheria</taxon>
        <taxon>Euarchontoglires</taxon>
        <taxon>Glires</taxon>
        <taxon>Rodentia</taxon>
        <taxon>Castorimorpha</taxon>
        <taxon>Castoridae</taxon>
        <taxon>Castor</taxon>
    </lineage>
</organism>
<dbReference type="GO" id="GO:0097228">
    <property type="term" value="C:sperm principal piece"/>
    <property type="evidence" value="ECO:0007669"/>
    <property type="project" value="TreeGrafter"/>
</dbReference>